<organism evidence="1 2">
    <name type="scientific">Nocardia macrotermitis</name>
    <dbReference type="NCBI Taxonomy" id="2585198"/>
    <lineage>
        <taxon>Bacteria</taxon>
        <taxon>Bacillati</taxon>
        <taxon>Actinomycetota</taxon>
        <taxon>Actinomycetes</taxon>
        <taxon>Mycobacteriales</taxon>
        <taxon>Nocardiaceae</taxon>
        <taxon>Nocardia</taxon>
    </lineage>
</organism>
<comment type="caution">
    <text evidence="1">The sequence shown here is derived from an EMBL/GenBank/DDBJ whole genome shotgun (WGS) entry which is preliminary data.</text>
</comment>
<protein>
    <recommendedName>
        <fullName evidence="3">Mycothiol-dependent maleylpyruvate isomerase metal-binding domain-containing protein</fullName>
    </recommendedName>
</protein>
<reference evidence="1 2" key="1">
    <citation type="submission" date="2019-10" db="EMBL/GenBank/DDBJ databases">
        <title>Nocardia macrotermitis sp. nov. and Nocardia aurantia sp. nov., isolated from the gut of fungus growing-termite Macrotermes natalensis.</title>
        <authorList>
            <person name="Benndorf R."/>
            <person name="Schwitalla J."/>
            <person name="Martin K."/>
            <person name="De Beer W."/>
            <person name="Kaster A.-K."/>
            <person name="Vollmers J."/>
            <person name="Poulsen M."/>
            <person name="Beemelmanns C."/>
        </authorList>
    </citation>
    <scope>NUCLEOTIDE SEQUENCE [LARGE SCALE GENOMIC DNA]</scope>
    <source>
        <strain evidence="1 2">RB20</strain>
    </source>
</reference>
<gene>
    <name evidence="1" type="ORF">NRB20_31970</name>
</gene>
<evidence type="ECO:0000313" key="1">
    <source>
        <dbReference type="EMBL" id="MQY20101.1"/>
    </source>
</evidence>
<dbReference type="SUPFAM" id="SSF109854">
    <property type="entry name" value="DinB/YfiT-like putative metalloenzymes"/>
    <property type="match status" value="1"/>
</dbReference>
<dbReference type="InterPro" id="IPR034660">
    <property type="entry name" value="DinB/YfiT-like"/>
</dbReference>
<sequence length="246" mass="25855">MLDKVLRKLSDTDWLRPVAHRWNADDSGPPVREVVSRLAAVDSLLAQHIGLETALATPDDDVAAPTAPGFPADGMPSVEQLRTQWLAQAARICAALPRTPIETVIRLSTDLPLPDAVVARAFEIWLRTTDIAGTAGLRTPVPKPENLASMANMSIRTLPAAFRSHRGAPGGGTAEITLSGPGGGQWIIPLTSGAPRNPDTRIAMDVVDFCLLAGGRRDPATVSYTAEGDLGLARDIVAATPAAAVP</sequence>
<keyword evidence="2" id="KW-1185">Reference proteome</keyword>
<accession>A0A7K0D369</accession>
<dbReference type="EMBL" id="WEGK01000006">
    <property type="protein sequence ID" value="MQY20101.1"/>
    <property type="molecule type" value="Genomic_DNA"/>
</dbReference>
<evidence type="ECO:0008006" key="3">
    <source>
        <dbReference type="Google" id="ProtNLM"/>
    </source>
</evidence>
<proteinExistence type="predicted"/>
<dbReference type="RefSeq" id="WP_153410891.1">
    <property type="nucleotide sequence ID" value="NZ_WEGK01000006.1"/>
</dbReference>
<dbReference type="AlphaFoldDB" id="A0A7K0D369"/>
<evidence type="ECO:0000313" key="2">
    <source>
        <dbReference type="Proteomes" id="UP000438448"/>
    </source>
</evidence>
<dbReference type="OrthoDB" id="4321761at2"/>
<dbReference type="Proteomes" id="UP000438448">
    <property type="component" value="Unassembled WGS sequence"/>
</dbReference>
<name>A0A7K0D369_9NOCA</name>